<evidence type="ECO:0000313" key="3">
    <source>
        <dbReference type="EMBL" id="CDW74010.1"/>
    </source>
</evidence>
<gene>
    <name evidence="3" type="primary">Contig2971.g132</name>
    <name evidence="3" type="ORF">STYLEM_3001</name>
</gene>
<feature type="compositionally biased region" description="Basic and acidic residues" evidence="2">
    <location>
        <begin position="226"/>
        <end position="238"/>
    </location>
</feature>
<feature type="compositionally biased region" description="Basic and acidic residues" evidence="2">
    <location>
        <begin position="350"/>
        <end position="361"/>
    </location>
</feature>
<evidence type="ECO:0008006" key="5">
    <source>
        <dbReference type="Google" id="ProtNLM"/>
    </source>
</evidence>
<dbReference type="InParanoid" id="A0A077ZVP6"/>
<evidence type="ECO:0000313" key="4">
    <source>
        <dbReference type="Proteomes" id="UP000039865"/>
    </source>
</evidence>
<dbReference type="PANTHER" id="PTHR23084">
    <property type="entry name" value="PHOSPHATIDYLINOSITOL-4-PHOSPHATE 5-KINASE RELATED"/>
    <property type="match status" value="1"/>
</dbReference>
<feature type="compositionally biased region" description="Polar residues" evidence="2">
    <location>
        <begin position="212"/>
        <end position="225"/>
    </location>
</feature>
<dbReference type="EMBL" id="CCKQ01002911">
    <property type="protein sequence ID" value="CDW74010.1"/>
    <property type="molecule type" value="Genomic_DNA"/>
</dbReference>
<dbReference type="InterPro" id="IPR003409">
    <property type="entry name" value="MORN"/>
</dbReference>
<organism evidence="3 4">
    <name type="scientific">Stylonychia lemnae</name>
    <name type="common">Ciliate</name>
    <dbReference type="NCBI Taxonomy" id="5949"/>
    <lineage>
        <taxon>Eukaryota</taxon>
        <taxon>Sar</taxon>
        <taxon>Alveolata</taxon>
        <taxon>Ciliophora</taxon>
        <taxon>Intramacronucleata</taxon>
        <taxon>Spirotrichea</taxon>
        <taxon>Stichotrichia</taxon>
        <taxon>Sporadotrichida</taxon>
        <taxon>Oxytrichidae</taxon>
        <taxon>Stylonychinae</taxon>
        <taxon>Stylonychia</taxon>
    </lineage>
</organism>
<sequence length="560" mass="64204">MTPQVGNRQLKVFQQSQLSLLSKQSMNQQAQFNIIDYSTQCKSSQPIISDDNCKTTNSRKSISNIAQSLASKRQKHQNIVQDTSQITDSFTNYYDARFNSDHKSNNINTENFISQQSRAQNQTHVNFYIPDSQGILMTNSSRPVLQNPLSAKQFMENVKQQEHFDNLIDHLRRVKTGQQSNQKSELTSYKGSMNTTLNKNSSMIIINENQELNGTGSQKSTITNDSQRESSMKKQDQNDLKMNNSFIRKNFYMVRQQPSQRIPKPESNNINAYMSPFSESPVKGSSGSNNTILMRKQMYQTNNVESGVASQRNNLSERLSTAYQKLSKFEPNKSIAESSFAGPRKNQKVKRQELEAKEDQKQQNPLIRYQNIVSELQRLEQKEENQEKCLVPSFPIIDTSQSHNQPFLDLIREIKKEFTNESCLKDEHQIFAGAYNSDKAKGLGRKVDADYIYKGNFSEGVKKGPGIQLFLSQSKKYDVYRGEWNDDKPNGRGIYFYYKSGVIIEGNFKDGAPDTNGNFKIRYSNGDVYEGNIQNRHKNGKGKLHYINGDLYEGEWHNDK</sequence>
<name>A0A077ZVP6_STYLE</name>
<feature type="region of interest" description="Disordered" evidence="2">
    <location>
        <begin position="334"/>
        <end position="362"/>
    </location>
</feature>
<proteinExistence type="predicted"/>
<reference evidence="3 4" key="1">
    <citation type="submission" date="2014-06" db="EMBL/GenBank/DDBJ databases">
        <authorList>
            <person name="Swart Estienne"/>
        </authorList>
    </citation>
    <scope>NUCLEOTIDE SEQUENCE [LARGE SCALE GENOMIC DNA]</scope>
    <source>
        <strain evidence="3 4">130c</strain>
    </source>
</reference>
<feature type="region of interest" description="Disordered" evidence="2">
    <location>
        <begin position="212"/>
        <end position="238"/>
    </location>
</feature>
<accession>A0A077ZVP6</accession>
<dbReference type="Proteomes" id="UP000039865">
    <property type="component" value="Unassembled WGS sequence"/>
</dbReference>
<keyword evidence="1" id="KW-0677">Repeat</keyword>
<protein>
    <recommendedName>
        <fullName evidence="5">Morn repeat protein</fullName>
    </recommendedName>
</protein>
<dbReference type="PANTHER" id="PTHR23084:SF263">
    <property type="entry name" value="MORN REPEAT-CONTAINING PROTEIN 1"/>
    <property type="match status" value="1"/>
</dbReference>
<dbReference type="Gene3D" id="2.20.110.10">
    <property type="entry name" value="Histone H3 K4-specific methyltransferase SET7/9 N-terminal domain"/>
    <property type="match status" value="2"/>
</dbReference>
<dbReference type="Pfam" id="PF02493">
    <property type="entry name" value="MORN"/>
    <property type="match status" value="4"/>
</dbReference>
<dbReference type="SUPFAM" id="SSF82185">
    <property type="entry name" value="Histone H3 K4-specific methyltransferase SET7/9 N-terminal domain"/>
    <property type="match status" value="1"/>
</dbReference>
<dbReference type="AlphaFoldDB" id="A0A077ZVP6"/>
<evidence type="ECO:0000256" key="2">
    <source>
        <dbReference type="SAM" id="MobiDB-lite"/>
    </source>
</evidence>
<dbReference type="SMART" id="SM00698">
    <property type="entry name" value="MORN"/>
    <property type="match status" value="3"/>
</dbReference>
<keyword evidence="4" id="KW-1185">Reference proteome</keyword>
<evidence type="ECO:0000256" key="1">
    <source>
        <dbReference type="ARBA" id="ARBA00022737"/>
    </source>
</evidence>